<dbReference type="Proteomes" id="UP000319576">
    <property type="component" value="Chromosome"/>
</dbReference>
<evidence type="ECO:0000313" key="14">
    <source>
        <dbReference type="EMBL" id="QDU20943.1"/>
    </source>
</evidence>
<dbReference type="SUPFAM" id="SSF48317">
    <property type="entry name" value="Acid phosphatase/Vanadium-dependent haloperoxidase"/>
    <property type="match status" value="1"/>
</dbReference>
<dbReference type="AlphaFoldDB" id="A0A517XTW1"/>
<evidence type="ECO:0000256" key="11">
    <source>
        <dbReference type="ARBA" id="ARBA00023264"/>
    </source>
</evidence>
<dbReference type="PANTHER" id="PTHR12358">
    <property type="entry name" value="SPHINGOSINE KINASE"/>
    <property type="match status" value="1"/>
</dbReference>
<keyword evidence="10" id="KW-0594">Phospholipid biosynthesis</keyword>
<dbReference type="Gene3D" id="3.40.50.10330">
    <property type="entry name" value="Probable inorganic polyphosphate/atp-NAD kinase, domain 1"/>
    <property type="match status" value="1"/>
</dbReference>
<dbReference type="NCBIfam" id="TIGR00147">
    <property type="entry name" value="YegS/Rv2252/BmrU family lipid kinase"/>
    <property type="match status" value="1"/>
</dbReference>
<keyword evidence="11" id="KW-1208">Phospholipid metabolism</keyword>
<evidence type="ECO:0000256" key="2">
    <source>
        <dbReference type="ARBA" id="ARBA00022516"/>
    </source>
</evidence>
<comment type="cofactor">
    <cofactor evidence="1">
        <name>Mg(2+)</name>
        <dbReference type="ChEBI" id="CHEBI:18420"/>
    </cofactor>
</comment>
<dbReference type="InterPro" id="IPR001206">
    <property type="entry name" value="Diacylglycerol_kinase_cat_dom"/>
</dbReference>
<keyword evidence="12" id="KW-1133">Transmembrane helix</keyword>
<dbReference type="InterPro" id="IPR036938">
    <property type="entry name" value="PAP2/HPO_sf"/>
</dbReference>
<keyword evidence="6 14" id="KW-0418">Kinase</keyword>
<evidence type="ECO:0000256" key="9">
    <source>
        <dbReference type="ARBA" id="ARBA00023098"/>
    </source>
</evidence>
<feature type="transmembrane region" description="Helical" evidence="12">
    <location>
        <begin position="472"/>
        <end position="492"/>
    </location>
</feature>
<dbReference type="CDD" id="cd03392">
    <property type="entry name" value="PAP2_like_2"/>
    <property type="match status" value="1"/>
</dbReference>
<evidence type="ECO:0000256" key="7">
    <source>
        <dbReference type="ARBA" id="ARBA00022840"/>
    </source>
</evidence>
<dbReference type="RefSeq" id="WP_145239387.1">
    <property type="nucleotide sequence ID" value="NZ_CP036273.1"/>
</dbReference>
<dbReference type="Gene3D" id="1.20.144.10">
    <property type="entry name" value="Phosphatidic acid phosphatase type 2/haloperoxidase"/>
    <property type="match status" value="1"/>
</dbReference>
<dbReference type="GO" id="GO:0046872">
    <property type="term" value="F:metal ion binding"/>
    <property type="evidence" value="ECO:0007669"/>
    <property type="project" value="UniProtKB-KW"/>
</dbReference>
<feature type="transmembrane region" description="Helical" evidence="12">
    <location>
        <begin position="528"/>
        <end position="545"/>
    </location>
</feature>
<keyword evidence="9" id="KW-0443">Lipid metabolism</keyword>
<dbReference type="PANTHER" id="PTHR12358:SF106">
    <property type="entry name" value="LIPID KINASE YEGS"/>
    <property type="match status" value="1"/>
</dbReference>
<evidence type="ECO:0000313" key="15">
    <source>
        <dbReference type="Proteomes" id="UP000319576"/>
    </source>
</evidence>
<dbReference type="Pfam" id="PF19279">
    <property type="entry name" value="YegS_C"/>
    <property type="match status" value="1"/>
</dbReference>
<keyword evidence="12" id="KW-0812">Transmembrane</keyword>
<dbReference type="GO" id="GO:0008654">
    <property type="term" value="P:phospholipid biosynthetic process"/>
    <property type="evidence" value="ECO:0007669"/>
    <property type="project" value="UniProtKB-KW"/>
</dbReference>
<dbReference type="InterPro" id="IPR050187">
    <property type="entry name" value="Lipid_Phosphate_FormReg"/>
</dbReference>
<dbReference type="InterPro" id="IPR045540">
    <property type="entry name" value="YegS/DAGK_C"/>
</dbReference>
<evidence type="ECO:0000256" key="6">
    <source>
        <dbReference type="ARBA" id="ARBA00022777"/>
    </source>
</evidence>
<feature type="transmembrane region" description="Helical" evidence="12">
    <location>
        <begin position="428"/>
        <end position="452"/>
    </location>
</feature>
<dbReference type="SMART" id="SM00014">
    <property type="entry name" value="acidPPc"/>
    <property type="match status" value="1"/>
</dbReference>
<feature type="transmembrane region" description="Helical" evidence="12">
    <location>
        <begin position="499"/>
        <end position="522"/>
    </location>
</feature>
<dbReference type="Pfam" id="PF01569">
    <property type="entry name" value="PAP2"/>
    <property type="match status" value="1"/>
</dbReference>
<sequence length="559" mass="58568">MKPSAGRTRLLFNPRAGTAAQLAGLLDRLTELGVEVRELAQGEDLAALVRAAADEGFDTVAVAGGDGSVQAAANGLATANRRATLAVLPLGTGNDFCRTMAIPLDPLAAAELLLTGTPRDVDVLRVEGGDREYLINAATGGFSGQVAAEVTSELKAAWGPLAYLRGALGPVTDPPTYRLTVRFDDGPPKWHDVLNVVVANARSAAGGFIVAPGANPEDGLLDVVFVHAADTLDLSVVAARLMHGDYTHDENVTHLRARSVAIESDPPIPMSLDGERCECGRVLFTVVPKAVRVLAGPGYEPEPTRESPVEADGTEELPVAADGRVGNRLFGFLTAVLLLTKRTPRWAAAGLGLASLAVVALAWLARGVGNNELRAWDESVANSLHAGATPALDRVAVVATWPGDASGTAVLTIGCLGGFLWRKHYLTAAAFGAVLGGVVVLELLLKPLFGIARPDLFPRTVEADGFSFPSGHALRGVGLFGFLAALCVIRGWEQKRFGWWLVAVACSGVAVGVCWSRVYLGVHWPTDVIAGALAAAAWAAACLMARRYATDRTKRPRAA</sequence>
<evidence type="ECO:0000256" key="1">
    <source>
        <dbReference type="ARBA" id="ARBA00001946"/>
    </source>
</evidence>
<dbReference type="KEGG" id="uli:ETAA1_29060"/>
<name>A0A517XTW1_9BACT</name>
<keyword evidence="15" id="KW-1185">Reference proteome</keyword>
<keyword evidence="4" id="KW-0479">Metal-binding</keyword>
<dbReference type="Gene3D" id="2.60.200.40">
    <property type="match status" value="1"/>
</dbReference>
<dbReference type="EMBL" id="CP036273">
    <property type="protein sequence ID" value="QDU20943.1"/>
    <property type="molecule type" value="Genomic_DNA"/>
</dbReference>
<keyword evidence="3 14" id="KW-0808">Transferase</keyword>
<evidence type="ECO:0000256" key="10">
    <source>
        <dbReference type="ARBA" id="ARBA00023209"/>
    </source>
</evidence>
<dbReference type="EC" id="2.7.1.107" evidence="14"/>
<dbReference type="SUPFAM" id="SSF111331">
    <property type="entry name" value="NAD kinase/diacylglycerol kinase-like"/>
    <property type="match status" value="1"/>
</dbReference>
<dbReference type="InterPro" id="IPR005218">
    <property type="entry name" value="Diacylglycerol/lipid_kinase"/>
</dbReference>
<keyword evidence="7" id="KW-0067">ATP-binding</keyword>
<dbReference type="SMART" id="SM00046">
    <property type="entry name" value="DAGKc"/>
    <property type="match status" value="1"/>
</dbReference>
<dbReference type="GO" id="GO:0004143">
    <property type="term" value="F:ATP-dependent diacylglycerol kinase activity"/>
    <property type="evidence" value="ECO:0007669"/>
    <property type="project" value="UniProtKB-EC"/>
</dbReference>
<proteinExistence type="predicted"/>
<feature type="transmembrane region" description="Helical" evidence="12">
    <location>
        <begin position="346"/>
        <end position="365"/>
    </location>
</feature>
<keyword evidence="8" id="KW-0460">Magnesium</keyword>
<organism evidence="14 15">
    <name type="scientific">Urbifossiella limnaea</name>
    <dbReference type="NCBI Taxonomy" id="2528023"/>
    <lineage>
        <taxon>Bacteria</taxon>
        <taxon>Pseudomonadati</taxon>
        <taxon>Planctomycetota</taxon>
        <taxon>Planctomycetia</taxon>
        <taxon>Gemmatales</taxon>
        <taxon>Gemmataceae</taxon>
        <taxon>Urbifossiella</taxon>
    </lineage>
</organism>
<evidence type="ECO:0000256" key="8">
    <source>
        <dbReference type="ARBA" id="ARBA00022842"/>
    </source>
</evidence>
<evidence type="ECO:0000256" key="3">
    <source>
        <dbReference type="ARBA" id="ARBA00022679"/>
    </source>
</evidence>
<keyword evidence="12" id="KW-0472">Membrane</keyword>
<dbReference type="InterPro" id="IPR000326">
    <property type="entry name" value="PAP2/HPO"/>
</dbReference>
<dbReference type="PROSITE" id="PS50146">
    <property type="entry name" value="DAGK"/>
    <property type="match status" value="1"/>
</dbReference>
<feature type="domain" description="DAGKc" evidence="13">
    <location>
        <begin position="3"/>
        <end position="130"/>
    </location>
</feature>
<evidence type="ECO:0000256" key="4">
    <source>
        <dbReference type="ARBA" id="ARBA00022723"/>
    </source>
</evidence>
<keyword evidence="5" id="KW-0547">Nucleotide-binding</keyword>
<protein>
    <submittedName>
        <fullName evidence="14">Diacylglycerol kinase</fullName>
        <ecNumber evidence="14">2.7.1.107</ecNumber>
    </submittedName>
</protein>
<evidence type="ECO:0000256" key="12">
    <source>
        <dbReference type="SAM" id="Phobius"/>
    </source>
</evidence>
<dbReference type="OrthoDB" id="142078at2"/>
<keyword evidence="2" id="KW-0444">Lipid biosynthesis</keyword>
<reference evidence="14 15" key="1">
    <citation type="submission" date="2019-02" db="EMBL/GenBank/DDBJ databases">
        <title>Deep-cultivation of Planctomycetes and their phenomic and genomic characterization uncovers novel biology.</title>
        <authorList>
            <person name="Wiegand S."/>
            <person name="Jogler M."/>
            <person name="Boedeker C."/>
            <person name="Pinto D."/>
            <person name="Vollmers J."/>
            <person name="Rivas-Marin E."/>
            <person name="Kohn T."/>
            <person name="Peeters S.H."/>
            <person name="Heuer A."/>
            <person name="Rast P."/>
            <person name="Oberbeckmann S."/>
            <person name="Bunk B."/>
            <person name="Jeske O."/>
            <person name="Meyerdierks A."/>
            <person name="Storesund J.E."/>
            <person name="Kallscheuer N."/>
            <person name="Luecker S."/>
            <person name="Lage O.M."/>
            <person name="Pohl T."/>
            <person name="Merkel B.J."/>
            <person name="Hornburger P."/>
            <person name="Mueller R.-W."/>
            <person name="Bruemmer F."/>
            <person name="Labrenz M."/>
            <person name="Spormann A.M."/>
            <person name="Op den Camp H."/>
            <person name="Overmann J."/>
            <person name="Amann R."/>
            <person name="Jetten M.S.M."/>
            <person name="Mascher T."/>
            <person name="Medema M.H."/>
            <person name="Devos D.P."/>
            <person name="Kaster A.-K."/>
            <person name="Ovreas L."/>
            <person name="Rohde M."/>
            <person name="Galperin M.Y."/>
            <person name="Jogler C."/>
        </authorList>
    </citation>
    <scope>NUCLEOTIDE SEQUENCE [LARGE SCALE GENOMIC DNA]</scope>
    <source>
        <strain evidence="14 15">ETA_A1</strain>
    </source>
</reference>
<evidence type="ECO:0000256" key="5">
    <source>
        <dbReference type="ARBA" id="ARBA00022741"/>
    </source>
</evidence>
<evidence type="ECO:0000259" key="13">
    <source>
        <dbReference type="PROSITE" id="PS50146"/>
    </source>
</evidence>
<dbReference type="InterPro" id="IPR017438">
    <property type="entry name" value="ATP-NAD_kinase_N"/>
</dbReference>
<dbReference type="InterPro" id="IPR016064">
    <property type="entry name" value="NAD/diacylglycerol_kinase_sf"/>
</dbReference>
<gene>
    <name evidence="14" type="primary">dagK_1</name>
    <name evidence="14" type="ORF">ETAA1_29060</name>
</gene>
<accession>A0A517XTW1</accession>
<dbReference type="GO" id="GO:0005524">
    <property type="term" value="F:ATP binding"/>
    <property type="evidence" value="ECO:0007669"/>
    <property type="project" value="UniProtKB-KW"/>
</dbReference>
<dbReference type="GO" id="GO:0005886">
    <property type="term" value="C:plasma membrane"/>
    <property type="evidence" value="ECO:0007669"/>
    <property type="project" value="TreeGrafter"/>
</dbReference>
<dbReference type="Pfam" id="PF00781">
    <property type="entry name" value="DAGK_cat"/>
    <property type="match status" value="1"/>
</dbReference>